<sequence length="240" mass="26747">MEYPRSQQPLAPLPNNCLSQTDSGCPMKGFRFHFLIAVFCSLSFVHCYDSKQNNDSLQSLLTVSTVPIRVTVVGDSIAQLSDGFGLKAKLPNNYSVTDVSIAGYNISSWLENSSHIEGIPTDIWIVELGTNDALSQGTYKFRENYSELLNRLELKNPSFIVLSTVPLTEQVGIQTSVRENNETIRNLAGNKATYRLADLEKLFSNHSGQLLLYSVDDPIHPNQIGMEMIGEEYRKLLLGL</sequence>
<evidence type="ECO:0000259" key="1">
    <source>
        <dbReference type="Pfam" id="PF13472"/>
    </source>
</evidence>
<accession>A0A4R9LTR7</accession>
<proteinExistence type="predicted"/>
<keyword evidence="2" id="KW-0378">Hydrolase</keyword>
<feature type="domain" description="SGNH hydrolase-type esterase" evidence="1">
    <location>
        <begin position="73"/>
        <end position="227"/>
    </location>
</feature>
<dbReference type="AlphaFoldDB" id="A0A4R9LTR7"/>
<comment type="caution">
    <text evidence="2">The sequence shown here is derived from an EMBL/GenBank/DDBJ whole genome shotgun (WGS) entry which is preliminary data.</text>
</comment>
<dbReference type="SUPFAM" id="SSF52266">
    <property type="entry name" value="SGNH hydrolase"/>
    <property type="match status" value="1"/>
</dbReference>
<dbReference type="OrthoDB" id="343579at2"/>
<organism evidence="2 3">
    <name type="scientific">Leptospira idonii</name>
    <dbReference type="NCBI Taxonomy" id="1193500"/>
    <lineage>
        <taxon>Bacteria</taxon>
        <taxon>Pseudomonadati</taxon>
        <taxon>Spirochaetota</taxon>
        <taxon>Spirochaetia</taxon>
        <taxon>Leptospirales</taxon>
        <taxon>Leptospiraceae</taxon>
        <taxon>Leptospira</taxon>
    </lineage>
</organism>
<evidence type="ECO:0000313" key="2">
    <source>
        <dbReference type="EMBL" id="TGN17116.1"/>
    </source>
</evidence>
<dbReference type="Proteomes" id="UP000298058">
    <property type="component" value="Unassembled WGS sequence"/>
</dbReference>
<dbReference type="InterPro" id="IPR036514">
    <property type="entry name" value="SGNH_hydro_sf"/>
</dbReference>
<name>A0A4R9LTR7_9LEPT</name>
<dbReference type="EMBL" id="RQHW01000079">
    <property type="protein sequence ID" value="TGN17116.1"/>
    <property type="molecule type" value="Genomic_DNA"/>
</dbReference>
<dbReference type="Pfam" id="PF13472">
    <property type="entry name" value="Lipase_GDSL_2"/>
    <property type="match status" value="1"/>
</dbReference>
<dbReference type="GO" id="GO:0004622">
    <property type="term" value="F:phosphatidylcholine lysophospholipase activity"/>
    <property type="evidence" value="ECO:0007669"/>
    <property type="project" value="TreeGrafter"/>
</dbReference>
<dbReference type="PANTHER" id="PTHR30383">
    <property type="entry name" value="THIOESTERASE 1/PROTEASE 1/LYSOPHOSPHOLIPASE L1"/>
    <property type="match status" value="1"/>
</dbReference>
<reference evidence="2" key="1">
    <citation type="journal article" date="2019" name="PLoS Negl. Trop. Dis.">
        <title>Revisiting the worldwide diversity of Leptospira species in the environment.</title>
        <authorList>
            <person name="Vincent A.T."/>
            <person name="Schiettekatte O."/>
            <person name="Bourhy P."/>
            <person name="Veyrier F.J."/>
            <person name="Picardeau M."/>
        </authorList>
    </citation>
    <scope>NUCLEOTIDE SEQUENCE [LARGE SCALE GENOMIC DNA]</scope>
    <source>
        <strain evidence="2">201300427</strain>
    </source>
</reference>
<gene>
    <name evidence="2" type="ORF">EHS15_18240</name>
</gene>
<evidence type="ECO:0000313" key="3">
    <source>
        <dbReference type="Proteomes" id="UP000298058"/>
    </source>
</evidence>
<dbReference type="InterPro" id="IPR013830">
    <property type="entry name" value="SGNH_hydro"/>
</dbReference>
<dbReference type="InterPro" id="IPR051532">
    <property type="entry name" value="Ester_Hydrolysis_Enzymes"/>
</dbReference>
<dbReference type="CDD" id="cd00229">
    <property type="entry name" value="SGNH_hydrolase"/>
    <property type="match status" value="1"/>
</dbReference>
<keyword evidence="3" id="KW-1185">Reference proteome</keyword>
<protein>
    <submittedName>
        <fullName evidence="2">SGNH/GDSL hydrolase family protein</fullName>
    </submittedName>
</protein>
<dbReference type="Gene3D" id="3.40.50.1110">
    <property type="entry name" value="SGNH hydrolase"/>
    <property type="match status" value="1"/>
</dbReference>
<dbReference type="PANTHER" id="PTHR30383:SF5">
    <property type="entry name" value="SGNH HYDROLASE-TYPE ESTERASE DOMAIN-CONTAINING PROTEIN"/>
    <property type="match status" value="1"/>
</dbReference>